<name>A0A087USJ7_STEMI</name>
<dbReference type="EMBL" id="KK121370">
    <property type="protein sequence ID" value="KFM80336.1"/>
    <property type="molecule type" value="Genomic_DNA"/>
</dbReference>
<keyword evidence="7" id="KW-0964">Secreted</keyword>
<evidence type="ECO:0000256" key="11">
    <source>
        <dbReference type="ARBA" id="ARBA00023136"/>
    </source>
</evidence>
<evidence type="ECO:0000256" key="2">
    <source>
        <dbReference type="ARBA" id="ARBA00004550"/>
    </source>
</evidence>
<evidence type="ECO:0000256" key="8">
    <source>
        <dbReference type="ARBA" id="ARBA00022692"/>
    </source>
</evidence>
<comment type="subcellular location">
    <subcellularLocation>
        <location evidence="1">Cell membrane</location>
        <topology evidence="1">Single-pass type II membrane protein</topology>
    </subcellularLocation>
    <subcellularLocation>
        <location evidence="3">Endoplasmic reticulum membrane</location>
        <topology evidence="3">Single-pass type II membrane protein</topology>
    </subcellularLocation>
    <subcellularLocation>
        <location evidence="2">Secreted</location>
        <location evidence="2">Extracellular exosome</location>
    </subcellularLocation>
</comment>
<dbReference type="GO" id="GO:0005886">
    <property type="term" value="C:plasma membrane"/>
    <property type="evidence" value="ECO:0007669"/>
    <property type="project" value="UniProtKB-SubCell"/>
</dbReference>
<evidence type="ECO:0000313" key="13">
    <source>
        <dbReference type="EMBL" id="KFM80336.1"/>
    </source>
</evidence>
<evidence type="ECO:0000256" key="1">
    <source>
        <dbReference type="ARBA" id="ARBA00004401"/>
    </source>
</evidence>
<evidence type="ECO:0000256" key="4">
    <source>
        <dbReference type="ARBA" id="ARBA00011024"/>
    </source>
</evidence>
<gene>
    <name evidence="13" type="ORF">X975_08293</name>
</gene>
<evidence type="ECO:0000256" key="6">
    <source>
        <dbReference type="ARBA" id="ARBA00022475"/>
    </source>
</evidence>
<accession>A0A087USJ7</accession>
<dbReference type="GO" id="GO:0005789">
    <property type="term" value="C:endoplasmic reticulum membrane"/>
    <property type="evidence" value="ECO:0007669"/>
    <property type="project" value="UniProtKB-SubCell"/>
</dbReference>
<evidence type="ECO:0000256" key="3">
    <source>
        <dbReference type="ARBA" id="ARBA00004648"/>
    </source>
</evidence>
<dbReference type="PANTHER" id="PTHR32510:SF3">
    <property type="entry name" value="TRANSMEMBRANE PROTEIN 98"/>
    <property type="match status" value="1"/>
</dbReference>
<keyword evidence="6" id="KW-1003">Cell membrane</keyword>
<comment type="similarity">
    <text evidence="4">Belongs to the TMEM98 family.</text>
</comment>
<keyword evidence="8 13" id="KW-0812">Transmembrane</keyword>
<keyword evidence="14" id="KW-1185">Reference proteome</keyword>
<reference evidence="13 14" key="1">
    <citation type="submission" date="2013-11" db="EMBL/GenBank/DDBJ databases">
        <title>Genome sequencing of Stegodyphus mimosarum.</title>
        <authorList>
            <person name="Bechsgaard J."/>
        </authorList>
    </citation>
    <scope>NUCLEOTIDE SEQUENCE [LARGE SCALE GENOMIC DNA]</scope>
</reference>
<evidence type="ECO:0000256" key="7">
    <source>
        <dbReference type="ARBA" id="ARBA00022525"/>
    </source>
</evidence>
<dbReference type="AlphaFoldDB" id="A0A087USJ7"/>
<dbReference type="InterPro" id="IPR029668">
    <property type="entry name" value="TMEM98"/>
</dbReference>
<evidence type="ECO:0000256" key="5">
    <source>
        <dbReference type="ARBA" id="ARBA00014380"/>
    </source>
</evidence>
<protein>
    <recommendedName>
        <fullName evidence="5">Transmembrane protein 98</fullName>
    </recommendedName>
</protein>
<proteinExistence type="inferred from homology"/>
<evidence type="ECO:0000313" key="14">
    <source>
        <dbReference type="Proteomes" id="UP000054359"/>
    </source>
</evidence>
<feature type="region of interest" description="Disordered" evidence="12">
    <location>
        <begin position="99"/>
        <end position="126"/>
    </location>
</feature>
<dbReference type="OrthoDB" id="5978425at2759"/>
<sequence>MMMTHVSQQSHKDLGEIIEVAKKISPRVDDVVRAMYPPLDPRLLEARCTALILSVNHMALITRSVCRLRTSSSWIEAALTDMEENILVLREAGMALETGASTTSSSNVSPVDGNETTASDNFVGSP</sequence>
<dbReference type="Proteomes" id="UP000054359">
    <property type="component" value="Unassembled WGS sequence"/>
</dbReference>
<keyword evidence="9" id="KW-0256">Endoplasmic reticulum</keyword>
<evidence type="ECO:0000256" key="9">
    <source>
        <dbReference type="ARBA" id="ARBA00022824"/>
    </source>
</evidence>
<feature type="non-terminal residue" evidence="13">
    <location>
        <position position="126"/>
    </location>
</feature>
<dbReference type="GO" id="GO:0005576">
    <property type="term" value="C:extracellular region"/>
    <property type="evidence" value="ECO:0007669"/>
    <property type="project" value="UniProtKB-SubCell"/>
</dbReference>
<dbReference type="PANTHER" id="PTHR32510">
    <property type="entry name" value="TRANSMEMBRANE PROTEIN 98"/>
    <property type="match status" value="1"/>
</dbReference>
<evidence type="ECO:0000256" key="10">
    <source>
        <dbReference type="ARBA" id="ARBA00022989"/>
    </source>
</evidence>
<evidence type="ECO:0000256" key="12">
    <source>
        <dbReference type="SAM" id="MobiDB-lite"/>
    </source>
</evidence>
<organism evidence="13 14">
    <name type="scientific">Stegodyphus mimosarum</name>
    <name type="common">African social velvet spider</name>
    <dbReference type="NCBI Taxonomy" id="407821"/>
    <lineage>
        <taxon>Eukaryota</taxon>
        <taxon>Metazoa</taxon>
        <taxon>Ecdysozoa</taxon>
        <taxon>Arthropoda</taxon>
        <taxon>Chelicerata</taxon>
        <taxon>Arachnida</taxon>
        <taxon>Araneae</taxon>
        <taxon>Araneomorphae</taxon>
        <taxon>Entelegynae</taxon>
        <taxon>Eresoidea</taxon>
        <taxon>Eresidae</taxon>
        <taxon>Stegodyphus</taxon>
    </lineage>
</organism>
<dbReference type="Gene3D" id="1.20.1410.10">
    <property type="entry name" value="I/LWEQ domain"/>
    <property type="match status" value="1"/>
</dbReference>
<keyword evidence="11" id="KW-0472">Membrane</keyword>
<dbReference type="STRING" id="407821.A0A087USJ7"/>
<keyword evidence="10" id="KW-1133">Transmembrane helix</keyword>